<evidence type="ECO:0000313" key="2">
    <source>
        <dbReference type="Proteomes" id="UP001549291"/>
    </source>
</evidence>
<name>A0ABV2RLA2_BRAJP</name>
<dbReference type="EMBL" id="JBEPTQ010000002">
    <property type="protein sequence ID" value="MET4717722.1"/>
    <property type="molecule type" value="Genomic_DNA"/>
</dbReference>
<dbReference type="SUPFAM" id="SSF54427">
    <property type="entry name" value="NTF2-like"/>
    <property type="match status" value="1"/>
</dbReference>
<comment type="caution">
    <text evidence="1">The sequence shown here is derived from an EMBL/GenBank/DDBJ whole genome shotgun (WGS) entry which is preliminary data.</text>
</comment>
<organism evidence="1 2">
    <name type="scientific">Bradyrhizobium japonicum</name>
    <dbReference type="NCBI Taxonomy" id="375"/>
    <lineage>
        <taxon>Bacteria</taxon>
        <taxon>Pseudomonadati</taxon>
        <taxon>Pseudomonadota</taxon>
        <taxon>Alphaproteobacteria</taxon>
        <taxon>Hyphomicrobiales</taxon>
        <taxon>Nitrobacteraceae</taxon>
        <taxon>Bradyrhizobium</taxon>
    </lineage>
</organism>
<dbReference type="InterPro" id="IPR009959">
    <property type="entry name" value="Cyclase_SnoaL-like"/>
</dbReference>
<dbReference type="Pfam" id="PF07366">
    <property type="entry name" value="SnoaL"/>
    <property type="match status" value="1"/>
</dbReference>
<gene>
    <name evidence="1" type="ORF">ABIF63_001828</name>
</gene>
<protein>
    <submittedName>
        <fullName evidence="1">Ester cyclase</fullName>
    </submittedName>
</protein>
<dbReference type="RefSeq" id="WP_248888982.1">
    <property type="nucleotide sequence ID" value="NZ_CP066351.1"/>
</dbReference>
<dbReference type="Gene3D" id="3.10.450.50">
    <property type="match status" value="1"/>
</dbReference>
<evidence type="ECO:0000313" key="1">
    <source>
        <dbReference type="EMBL" id="MET4717722.1"/>
    </source>
</evidence>
<keyword evidence="2" id="KW-1185">Reference proteome</keyword>
<proteinExistence type="predicted"/>
<accession>A0ABV2RLA2</accession>
<sequence length="112" mass="13110">MPEQFVHVEVHHNGERIGLRGYREMLERDFREIPDLHFDIQLLVCDPPRIASRLGFNCTPQGTFLGLAVDGRRVSFAENVFYEFDERRIKAVWSIIDKVAIERQLGRSNDPR</sequence>
<reference evidence="1 2" key="1">
    <citation type="submission" date="2024-06" db="EMBL/GenBank/DDBJ databases">
        <title>Genomic Encyclopedia of Type Strains, Phase V (KMG-V): Genome sequencing to study the core and pangenomes of soil and plant-associated prokaryotes.</title>
        <authorList>
            <person name="Whitman W."/>
        </authorList>
    </citation>
    <scope>NUCLEOTIDE SEQUENCE [LARGE SCALE GENOMIC DNA]</scope>
    <source>
        <strain evidence="1 2">USDA 160</strain>
    </source>
</reference>
<dbReference type="InterPro" id="IPR032710">
    <property type="entry name" value="NTF2-like_dom_sf"/>
</dbReference>
<dbReference type="Proteomes" id="UP001549291">
    <property type="component" value="Unassembled WGS sequence"/>
</dbReference>